<name>A0A8J2XMS2_9GAMM</name>
<dbReference type="Proteomes" id="UP000619743">
    <property type="component" value="Unassembled WGS sequence"/>
</dbReference>
<gene>
    <name evidence="1" type="ORF">GCM10011369_23340</name>
</gene>
<evidence type="ECO:0000313" key="2">
    <source>
        <dbReference type="Proteomes" id="UP000619743"/>
    </source>
</evidence>
<sequence>MNQVEIAKHLDLSDRQLRDVLKRLGLDHKSDSLEAIRLAYIRDLREKAAGRTPTETRHRLDEAKTREALASAQMKELDLYKEHKLILDLEQVREAMEQWVTVAKSEYENSVEKIIALIEDQQGVSIDREPISGIIDATCRVIGDYRIKSE</sequence>
<dbReference type="EMBL" id="BMDX01000011">
    <property type="protein sequence ID" value="GGA80717.1"/>
    <property type="molecule type" value="Genomic_DNA"/>
</dbReference>
<comment type="caution">
    <text evidence="1">The sequence shown here is derived from an EMBL/GenBank/DDBJ whole genome shotgun (WGS) entry which is preliminary data.</text>
</comment>
<reference evidence="2" key="1">
    <citation type="journal article" date="2019" name="Int. J. Syst. Evol. Microbiol.">
        <title>The Global Catalogue of Microorganisms (GCM) 10K type strain sequencing project: providing services to taxonomists for standard genome sequencing and annotation.</title>
        <authorList>
            <consortium name="The Broad Institute Genomics Platform"/>
            <consortium name="The Broad Institute Genome Sequencing Center for Infectious Disease"/>
            <person name="Wu L."/>
            <person name="Ma J."/>
        </authorList>
    </citation>
    <scope>NUCLEOTIDE SEQUENCE [LARGE SCALE GENOMIC DNA]</scope>
    <source>
        <strain evidence="2">CGMCC 1.10130</strain>
    </source>
</reference>
<accession>A0A8J2XMS2</accession>
<evidence type="ECO:0000313" key="1">
    <source>
        <dbReference type="EMBL" id="GGA80717.1"/>
    </source>
</evidence>
<organism evidence="1 2">
    <name type="scientific">Neiella marina</name>
    <dbReference type="NCBI Taxonomy" id="508461"/>
    <lineage>
        <taxon>Bacteria</taxon>
        <taxon>Pseudomonadati</taxon>
        <taxon>Pseudomonadota</taxon>
        <taxon>Gammaproteobacteria</taxon>
        <taxon>Alteromonadales</taxon>
        <taxon>Echinimonadaceae</taxon>
        <taxon>Neiella</taxon>
    </lineage>
</organism>
<proteinExistence type="predicted"/>
<protein>
    <submittedName>
        <fullName evidence="1">Uncharacterized protein</fullName>
    </submittedName>
</protein>
<dbReference type="RefSeq" id="WP_188708209.1">
    <property type="nucleotide sequence ID" value="NZ_BMDX01000011.1"/>
</dbReference>
<keyword evidence="2" id="KW-1185">Reference proteome</keyword>
<dbReference type="AlphaFoldDB" id="A0A8J2XMS2"/>